<dbReference type="AlphaFoldDB" id="A0AAD9FRT0"/>
<dbReference type="InterPro" id="IPR036864">
    <property type="entry name" value="Zn2-C6_fun-type_DNA-bd_sf"/>
</dbReference>
<keyword evidence="5" id="KW-0238">DNA-binding</keyword>
<protein>
    <recommendedName>
        <fullName evidence="9">Zn(2)-C6 fungal-type domain-containing protein</fullName>
    </recommendedName>
</protein>
<evidence type="ECO:0000256" key="2">
    <source>
        <dbReference type="ARBA" id="ARBA00022723"/>
    </source>
</evidence>
<evidence type="ECO:0000256" key="3">
    <source>
        <dbReference type="ARBA" id="ARBA00022833"/>
    </source>
</evidence>
<evidence type="ECO:0000313" key="10">
    <source>
        <dbReference type="EMBL" id="KAK1924867.1"/>
    </source>
</evidence>
<dbReference type="SMART" id="SM00066">
    <property type="entry name" value="GAL4"/>
    <property type="match status" value="1"/>
</dbReference>
<dbReference type="CDD" id="cd00067">
    <property type="entry name" value="GAL4"/>
    <property type="match status" value="1"/>
</dbReference>
<gene>
    <name evidence="10" type="ORF">DB88DRAFT_487130</name>
</gene>
<feature type="region of interest" description="Disordered" evidence="8">
    <location>
        <begin position="222"/>
        <end position="247"/>
    </location>
</feature>
<keyword evidence="11" id="KW-1185">Reference proteome</keyword>
<dbReference type="GO" id="GO:0045944">
    <property type="term" value="P:positive regulation of transcription by RNA polymerase II"/>
    <property type="evidence" value="ECO:0007669"/>
    <property type="project" value="TreeGrafter"/>
</dbReference>
<evidence type="ECO:0000256" key="4">
    <source>
        <dbReference type="ARBA" id="ARBA00023015"/>
    </source>
</evidence>
<name>A0AAD9FRT0_PAPLA</name>
<comment type="subcellular location">
    <subcellularLocation>
        <location evidence="1">Nucleus</location>
    </subcellularLocation>
</comment>
<evidence type="ECO:0000256" key="7">
    <source>
        <dbReference type="ARBA" id="ARBA00023242"/>
    </source>
</evidence>
<dbReference type="Proteomes" id="UP001182556">
    <property type="component" value="Unassembled WGS sequence"/>
</dbReference>
<organism evidence="10 11">
    <name type="scientific">Papiliotrema laurentii</name>
    <name type="common">Cryptococcus laurentii</name>
    <dbReference type="NCBI Taxonomy" id="5418"/>
    <lineage>
        <taxon>Eukaryota</taxon>
        <taxon>Fungi</taxon>
        <taxon>Dikarya</taxon>
        <taxon>Basidiomycota</taxon>
        <taxon>Agaricomycotina</taxon>
        <taxon>Tremellomycetes</taxon>
        <taxon>Tremellales</taxon>
        <taxon>Rhynchogastremaceae</taxon>
        <taxon>Papiliotrema</taxon>
    </lineage>
</organism>
<dbReference type="SUPFAM" id="SSF57701">
    <property type="entry name" value="Zn2/Cys6 DNA-binding domain"/>
    <property type="match status" value="1"/>
</dbReference>
<feature type="region of interest" description="Disordered" evidence="8">
    <location>
        <begin position="159"/>
        <end position="190"/>
    </location>
</feature>
<keyword evidence="2" id="KW-0479">Metal-binding</keyword>
<evidence type="ECO:0000256" key="6">
    <source>
        <dbReference type="ARBA" id="ARBA00023163"/>
    </source>
</evidence>
<evidence type="ECO:0000259" key="9">
    <source>
        <dbReference type="PROSITE" id="PS50048"/>
    </source>
</evidence>
<dbReference type="PROSITE" id="PS50048">
    <property type="entry name" value="ZN2_CY6_FUNGAL_2"/>
    <property type="match status" value="1"/>
</dbReference>
<keyword evidence="7" id="KW-0539">Nucleus</keyword>
<dbReference type="SMART" id="SM00906">
    <property type="entry name" value="Fungal_trans"/>
    <property type="match status" value="1"/>
</dbReference>
<dbReference type="EMBL" id="JAODAN010000004">
    <property type="protein sequence ID" value="KAK1924867.1"/>
    <property type="molecule type" value="Genomic_DNA"/>
</dbReference>
<dbReference type="Pfam" id="PF04082">
    <property type="entry name" value="Fungal_trans"/>
    <property type="match status" value="1"/>
</dbReference>
<proteinExistence type="predicted"/>
<dbReference type="GO" id="GO:0000981">
    <property type="term" value="F:DNA-binding transcription factor activity, RNA polymerase II-specific"/>
    <property type="evidence" value="ECO:0007669"/>
    <property type="project" value="InterPro"/>
</dbReference>
<dbReference type="PANTHER" id="PTHR47782">
    <property type="entry name" value="ZN(II)2CYS6 TRANSCRIPTION FACTOR (EUROFUNG)-RELATED"/>
    <property type="match status" value="1"/>
</dbReference>
<feature type="compositionally biased region" description="Polar residues" evidence="8">
    <location>
        <begin position="230"/>
        <end position="247"/>
    </location>
</feature>
<dbReference type="PANTHER" id="PTHR47782:SF7">
    <property type="entry name" value="PROTEIN STB5"/>
    <property type="match status" value="1"/>
</dbReference>
<keyword evidence="6" id="KW-0804">Transcription</keyword>
<dbReference type="InterPro" id="IPR007219">
    <property type="entry name" value="XnlR_reg_dom"/>
</dbReference>
<dbReference type="GO" id="GO:0043565">
    <property type="term" value="F:sequence-specific DNA binding"/>
    <property type="evidence" value="ECO:0007669"/>
    <property type="project" value="TreeGrafter"/>
</dbReference>
<evidence type="ECO:0000256" key="8">
    <source>
        <dbReference type="SAM" id="MobiDB-lite"/>
    </source>
</evidence>
<dbReference type="GO" id="GO:0006351">
    <property type="term" value="P:DNA-templated transcription"/>
    <property type="evidence" value="ECO:0007669"/>
    <property type="project" value="InterPro"/>
</dbReference>
<evidence type="ECO:0000256" key="5">
    <source>
        <dbReference type="ARBA" id="ARBA00023125"/>
    </source>
</evidence>
<dbReference type="GO" id="GO:0008270">
    <property type="term" value="F:zinc ion binding"/>
    <property type="evidence" value="ECO:0007669"/>
    <property type="project" value="InterPro"/>
</dbReference>
<dbReference type="CDD" id="cd12148">
    <property type="entry name" value="fungal_TF_MHR"/>
    <property type="match status" value="1"/>
</dbReference>
<feature type="compositionally biased region" description="Low complexity" evidence="8">
    <location>
        <begin position="163"/>
        <end position="178"/>
    </location>
</feature>
<dbReference type="InterPro" id="IPR052202">
    <property type="entry name" value="Yeast_MetPath_Reg"/>
</dbReference>
<dbReference type="Gene3D" id="4.10.240.10">
    <property type="entry name" value="Zn(2)-C6 fungal-type DNA-binding domain"/>
    <property type="match status" value="1"/>
</dbReference>
<feature type="domain" description="Zn(2)-C6 fungal-type" evidence="9">
    <location>
        <begin position="93"/>
        <end position="123"/>
    </location>
</feature>
<dbReference type="GO" id="GO:0005634">
    <property type="term" value="C:nucleus"/>
    <property type="evidence" value="ECO:0007669"/>
    <property type="project" value="UniProtKB-SubCell"/>
</dbReference>
<evidence type="ECO:0000313" key="11">
    <source>
        <dbReference type="Proteomes" id="UP001182556"/>
    </source>
</evidence>
<comment type="caution">
    <text evidence="10">The sequence shown here is derived from an EMBL/GenBank/DDBJ whole genome shotgun (WGS) entry which is preliminary data.</text>
</comment>
<reference evidence="10" key="1">
    <citation type="submission" date="2023-02" db="EMBL/GenBank/DDBJ databases">
        <title>Identification and recombinant expression of a fungal hydrolase from Papiliotrema laurentii that hydrolyzes apple cutin and clears colloidal polyester polyurethane.</title>
        <authorList>
            <consortium name="DOE Joint Genome Institute"/>
            <person name="Roman V.A."/>
            <person name="Bojanowski C."/>
            <person name="Crable B.R."/>
            <person name="Wagner D.N."/>
            <person name="Hung C.S."/>
            <person name="Nadeau L.J."/>
            <person name="Schratz L."/>
            <person name="Haridas S."/>
            <person name="Pangilinan J."/>
            <person name="Lipzen A."/>
            <person name="Na H."/>
            <person name="Yan M."/>
            <person name="Ng V."/>
            <person name="Grigoriev I.V."/>
            <person name="Spatafora J.W."/>
            <person name="Barlow D."/>
            <person name="Biffinger J."/>
            <person name="Kelley-Loughnane N."/>
            <person name="Varaljay V.A."/>
            <person name="Crookes-Goodson W.J."/>
        </authorList>
    </citation>
    <scope>NUCLEOTIDE SEQUENCE</scope>
    <source>
        <strain evidence="10">5307AH</strain>
    </source>
</reference>
<dbReference type="PROSITE" id="PS00463">
    <property type="entry name" value="ZN2_CY6_FUNGAL_1"/>
    <property type="match status" value="1"/>
</dbReference>
<evidence type="ECO:0000256" key="1">
    <source>
        <dbReference type="ARBA" id="ARBA00004123"/>
    </source>
</evidence>
<accession>A0AAD9FRT0</accession>
<keyword evidence="4" id="KW-0805">Transcription regulation</keyword>
<dbReference type="InterPro" id="IPR001138">
    <property type="entry name" value="Zn2Cys6_DnaBD"/>
</dbReference>
<dbReference type="Pfam" id="PF00172">
    <property type="entry name" value="Zn_clus"/>
    <property type="match status" value="1"/>
</dbReference>
<keyword evidence="3" id="KW-0862">Zinc</keyword>
<sequence>MTTYSYHSIKRALCYHIRRVLIRRRRSECPTLRQVDLLFCPSKTPAIPLLHADLIAPFFMAPDREYSIRSSSSPVPTGPGLPLSILRHDDATSCERCRRRKKKCDRQKPSCEGCTKSQSACVYLVSSQSTLTDSTIRKRTEIARLKARCQELEARIDQMTRVQSSASSHHAAPSSQPISPLPGTPLDAHVGRVPLPRQTQLSLVERAVMRILTKEHDAGSSIRGTIGRQLGTTTDDASHSSNESSTTPLFPHRDYVTMLVDRYFDFSYGVAQYFSRQVIDQDVEALYGSGVAVPDVTDMSIPNIHVYRLSLIFIITAGRLDDRELNMFSPNSAALHALAIKHLPAAFHVDDLTCLTCMCVLGVAAILIFVTMSPYEVTSFTASMALEMGLHKENPDLSLYEQEERRRLFWSLFLLDRVVSTYMNRPVSIPEESISIRLPYSDLGGLTTPPDDLSPALFFRHLVLMRRLNGIMFEKITLAAQIPDPDALFTDLRNQIDDWWTNVQASFSTIVAPSTYHSSRHPFFELNYNLFLTNLYRPSRLFAQTAPMRIPILRSASSRAIEMYRELNDRRRLPQNYVQLNNIVVIAVSLLYAIGENEGDPRNLDIGSWRVKALEDMSKCEKLLAGFCVGWPGVERFRQAFGELAMSVKGRLIRSSQPTSLPAWSFPAPTLPTQPAPTPVSMGMGDQGALGSTDWTEVTDFGTIDVEAFLSSVGLSDWTSGA</sequence>